<dbReference type="RefSeq" id="WP_417922485.1">
    <property type="nucleotide sequence ID" value="NZ_JBHSFS010000002.1"/>
</dbReference>
<dbReference type="InterPro" id="IPR000305">
    <property type="entry name" value="GIY-YIG_endonuc"/>
</dbReference>
<evidence type="ECO:0000256" key="3">
    <source>
        <dbReference type="ARBA" id="ARBA00023125"/>
    </source>
</evidence>
<feature type="domain" description="HTH gntR-type" evidence="6">
    <location>
        <begin position="100"/>
        <end position="168"/>
    </location>
</feature>
<dbReference type="CDD" id="cd00719">
    <property type="entry name" value="GIY-YIG_SF"/>
    <property type="match status" value="1"/>
</dbReference>
<dbReference type="SUPFAM" id="SSF46785">
    <property type="entry name" value="Winged helix' DNA-binding domain"/>
    <property type="match status" value="1"/>
</dbReference>
<dbReference type="PANTHER" id="PTHR46577:SF1">
    <property type="entry name" value="HTH-TYPE TRANSCRIPTIONAL REGULATORY PROTEIN GABR"/>
    <property type="match status" value="1"/>
</dbReference>
<dbReference type="InterPro" id="IPR051446">
    <property type="entry name" value="HTH_trans_reg/aminotransferase"/>
</dbReference>
<dbReference type="Proteomes" id="UP001595990">
    <property type="component" value="Unassembled WGS sequence"/>
</dbReference>
<dbReference type="PANTHER" id="PTHR46577">
    <property type="entry name" value="HTH-TYPE TRANSCRIPTIONAL REGULATORY PROTEIN GABR"/>
    <property type="match status" value="1"/>
</dbReference>
<dbReference type="SUPFAM" id="SSF82771">
    <property type="entry name" value="GIY-YIG endonuclease"/>
    <property type="match status" value="1"/>
</dbReference>
<dbReference type="SMART" id="SM00345">
    <property type="entry name" value="HTH_GNTR"/>
    <property type="match status" value="1"/>
</dbReference>
<keyword evidence="2" id="KW-0805">Transcription regulation</keyword>
<proteinExistence type="predicted"/>
<dbReference type="Gene3D" id="1.10.10.10">
    <property type="entry name" value="Winged helix-like DNA-binding domain superfamily/Winged helix DNA-binding domain"/>
    <property type="match status" value="1"/>
</dbReference>
<dbReference type="Pfam" id="PF01541">
    <property type="entry name" value="GIY-YIG"/>
    <property type="match status" value="1"/>
</dbReference>
<feature type="domain" description="GIY-YIG" evidence="5">
    <location>
        <begin position="6"/>
        <end position="80"/>
    </location>
</feature>
<keyword evidence="1" id="KW-0663">Pyridoxal phosphate</keyword>
<dbReference type="InterPro" id="IPR035901">
    <property type="entry name" value="GIY-YIG_endonuc_sf"/>
</dbReference>
<reference evidence="8" key="1">
    <citation type="journal article" date="2019" name="Int. J. Syst. Evol. Microbiol.">
        <title>The Global Catalogue of Microorganisms (GCM) 10K type strain sequencing project: providing services to taxonomists for standard genome sequencing and annotation.</title>
        <authorList>
            <consortium name="The Broad Institute Genomics Platform"/>
            <consortium name="The Broad Institute Genome Sequencing Center for Infectious Disease"/>
            <person name="Wu L."/>
            <person name="Ma J."/>
        </authorList>
    </citation>
    <scope>NUCLEOTIDE SEQUENCE [LARGE SCALE GENOMIC DNA]</scope>
    <source>
        <strain evidence="8">CECT 8064</strain>
    </source>
</reference>
<organism evidence="7 8">
    <name type="scientific">Streptomyces ehimensis</name>
    <dbReference type="NCBI Taxonomy" id="68195"/>
    <lineage>
        <taxon>Bacteria</taxon>
        <taxon>Bacillati</taxon>
        <taxon>Actinomycetota</taxon>
        <taxon>Actinomycetes</taxon>
        <taxon>Kitasatosporales</taxon>
        <taxon>Streptomycetaceae</taxon>
        <taxon>Streptomyces</taxon>
    </lineage>
</organism>
<evidence type="ECO:0000256" key="2">
    <source>
        <dbReference type="ARBA" id="ARBA00023015"/>
    </source>
</evidence>
<evidence type="ECO:0000259" key="6">
    <source>
        <dbReference type="PROSITE" id="PS50949"/>
    </source>
</evidence>
<evidence type="ECO:0000256" key="1">
    <source>
        <dbReference type="ARBA" id="ARBA00022898"/>
    </source>
</evidence>
<comment type="caution">
    <text evidence="7">The sequence shown here is derived from an EMBL/GenBank/DDBJ whole genome shotgun (WGS) entry which is preliminary data.</text>
</comment>
<dbReference type="SMART" id="SM00465">
    <property type="entry name" value="GIYc"/>
    <property type="match status" value="1"/>
</dbReference>
<gene>
    <name evidence="7" type="ORF">ACFPEN_06455</name>
</gene>
<dbReference type="Pfam" id="PF00392">
    <property type="entry name" value="GntR"/>
    <property type="match status" value="1"/>
</dbReference>
<dbReference type="InterPro" id="IPR000524">
    <property type="entry name" value="Tscrpt_reg_HTH_GntR"/>
</dbReference>
<evidence type="ECO:0000313" key="7">
    <source>
        <dbReference type="EMBL" id="MFC4512572.1"/>
    </source>
</evidence>
<name>A0ABV9BEX4_9ACTN</name>
<dbReference type="InterPro" id="IPR036390">
    <property type="entry name" value="WH_DNA-bd_sf"/>
</dbReference>
<accession>A0ABV9BEX4</accession>
<protein>
    <submittedName>
        <fullName evidence="7">GntR family transcriptional regulator</fullName>
    </submittedName>
</protein>
<dbReference type="PROSITE" id="PS50949">
    <property type="entry name" value="HTH_GNTR"/>
    <property type="match status" value="1"/>
</dbReference>
<evidence type="ECO:0000259" key="5">
    <source>
        <dbReference type="PROSITE" id="PS50164"/>
    </source>
</evidence>
<sequence>MPDPPDRTALYRLYDADDGLLYIGISNDPDFRWKAHLYELRRGDWPKKAVRHSLEWHDSRALALAAEEKAIKAERPRYNGTHNYDVAPFDPSSWPLTERGRKVEHVAALMRSEIINCRWTVGQRLPPVRAIGAATGASQQVVSKASAELQREGLLVFEPGRGLFVSDGIPREPAPAEPEQPEPARWHLPRLPHGWPRRCGFPG</sequence>
<dbReference type="PROSITE" id="PS50164">
    <property type="entry name" value="GIY_YIG"/>
    <property type="match status" value="1"/>
</dbReference>
<dbReference type="EMBL" id="JBHSFS010000002">
    <property type="protein sequence ID" value="MFC4512572.1"/>
    <property type="molecule type" value="Genomic_DNA"/>
</dbReference>
<dbReference type="InterPro" id="IPR036388">
    <property type="entry name" value="WH-like_DNA-bd_sf"/>
</dbReference>
<keyword evidence="8" id="KW-1185">Reference proteome</keyword>
<keyword evidence="4" id="KW-0804">Transcription</keyword>
<keyword evidence="3" id="KW-0238">DNA-binding</keyword>
<evidence type="ECO:0000313" key="8">
    <source>
        <dbReference type="Proteomes" id="UP001595990"/>
    </source>
</evidence>
<evidence type="ECO:0000256" key="4">
    <source>
        <dbReference type="ARBA" id="ARBA00023163"/>
    </source>
</evidence>